<keyword evidence="2" id="KW-0812">Transmembrane</keyword>
<keyword evidence="2" id="KW-0472">Membrane</keyword>
<feature type="transmembrane region" description="Helical" evidence="2">
    <location>
        <begin position="94"/>
        <end position="120"/>
    </location>
</feature>
<evidence type="ECO:0000256" key="2">
    <source>
        <dbReference type="SAM" id="Phobius"/>
    </source>
</evidence>
<feature type="transmembrane region" description="Helical" evidence="2">
    <location>
        <begin position="244"/>
        <end position="266"/>
    </location>
</feature>
<comment type="caution">
    <text evidence="3">The sequence shown here is derived from an EMBL/GenBank/DDBJ whole genome shotgun (WGS) entry which is preliminary data.</text>
</comment>
<evidence type="ECO:0000313" key="3">
    <source>
        <dbReference type="EMBL" id="HIS92272.1"/>
    </source>
</evidence>
<name>A0A9D1FZI4_9FIRM</name>
<keyword evidence="2" id="KW-1133">Transmembrane helix</keyword>
<gene>
    <name evidence="3" type="ORF">IAA84_04565</name>
</gene>
<evidence type="ECO:0000313" key="4">
    <source>
        <dbReference type="Proteomes" id="UP000824140"/>
    </source>
</evidence>
<feature type="region of interest" description="Disordered" evidence="1">
    <location>
        <begin position="288"/>
        <end position="339"/>
    </location>
</feature>
<proteinExistence type="predicted"/>
<reference evidence="3" key="2">
    <citation type="journal article" date="2021" name="PeerJ">
        <title>Extensive microbial diversity within the chicken gut microbiome revealed by metagenomics and culture.</title>
        <authorList>
            <person name="Gilroy R."/>
            <person name="Ravi A."/>
            <person name="Getino M."/>
            <person name="Pursley I."/>
            <person name="Horton D.L."/>
            <person name="Alikhan N.F."/>
            <person name="Baker D."/>
            <person name="Gharbi K."/>
            <person name="Hall N."/>
            <person name="Watson M."/>
            <person name="Adriaenssens E.M."/>
            <person name="Foster-Nyarko E."/>
            <person name="Jarju S."/>
            <person name="Secka A."/>
            <person name="Antonio M."/>
            <person name="Oren A."/>
            <person name="Chaudhuri R.R."/>
            <person name="La Ragione R."/>
            <person name="Hildebrand F."/>
            <person name="Pallen M.J."/>
        </authorList>
    </citation>
    <scope>NUCLEOTIDE SEQUENCE</scope>
    <source>
        <strain evidence="3">13766</strain>
    </source>
</reference>
<feature type="compositionally biased region" description="Acidic residues" evidence="1">
    <location>
        <begin position="293"/>
        <end position="303"/>
    </location>
</feature>
<feature type="transmembrane region" description="Helical" evidence="2">
    <location>
        <begin position="141"/>
        <end position="163"/>
    </location>
</feature>
<feature type="transmembrane region" description="Helical" evidence="2">
    <location>
        <begin position="37"/>
        <end position="62"/>
    </location>
</feature>
<accession>A0A9D1FZI4</accession>
<evidence type="ECO:0000256" key="1">
    <source>
        <dbReference type="SAM" id="MobiDB-lite"/>
    </source>
</evidence>
<dbReference type="EMBL" id="DVJN01000091">
    <property type="protein sequence ID" value="HIS92272.1"/>
    <property type="molecule type" value="Genomic_DNA"/>
</dbReference>
<sequence>MAGLFNSFYYGKAGKADFTVDNLPKNRRELFFQTLRVRFTGIISINLLYIVFCLPAILWTLINVVAISGALSTGAEGTLDAAAFQNVSGLLTTYLLGMVPCLGIAGIGSTGEMYVLRNWARDDHSFMFSDFKDAIKGNWKYGLLAGLINGLSLFLCYICYVFYGQMASTNSVFFIIPQMFVVVCVVVWWMINMLIFPMMVTYEMKFGQLVRNSAIMVIARLPWSLLWLAVTALVPFILVMYIPYGIPIACVLYLVIGFGLTGFLYASYANACFDRFLNPRIEGAPVNKGIYTETDDDDDDDDIPLPPRPDYSHPPVKRYDDPQPPTGGNADEPPRGEGA</sequence>
<reference evidence="3" key="1">
    <citation type="submission" date="2020-10" db="EMBL/GenBank/DDBJ databases">
        <authorList>
            <person name="Gilroy R."/>
        </authorList>
    </citation>
    <scope>NUCLEOTIDE SEQUENCE</scope>
    <source>
        <strain evidence="3">13766</strain>
    </source>
</reference>
<dbReference type="Pfam" id="PF04854">
    <property type="entry name" value="DUF624"/>
    <property type="match status" value="1"/>
</dbReference>
<feature type="transmembrane region" description="Helical" evidence="2">
    <location>
        <begin position="217"/>
        <end position="238"/>
    </location>
</feature>
<dbReference type="AlphaFoldDB" id="A0A9D1FZI4"/>
<organism evidence="3 4">
    <name type="scientific">Candidatus Alectryocaccomicrobium excrementavium</name>
    <dbReference type="NCBI Taxonomy" id="2840668"/>
    <lineage>
        <taxon>Bacteria</taxon>
        <taxon>Bacillati</taxon>
        <taxon>Bacillota</taxon>
        <taxon>Clostridia</taxon>
        <taxon>Candidatus Alectryocaccomicrobium</taxon>
    </lineage>
</organism>
<dbReference type="InterPro" id="IPR006938">
    <property type="entry name" value="DUF624"/>
</dbReference>
<feature type="transmembrane region" description="Helical" evidence="2">
    <location>
        <begin position="175"/>
        <end position="196"/>
    </location>
</feature>
<protein>
    <submittedName>
        <fullName evidence="3">YesL family protein</fullName>
    </submittedName>
</protein>
<dbReference type="Proteomes" id="UP000824140">
    <property type="component" value="Unassembled WGS sequence"/>
</dbReference>